<gene>
    <name evidence="3" type="ORF">DCF25_20665</name>
</gene>
<reference evidence="4" key="1">
    <citation type="submission" date="2018-04" db="EMBL/GenBank/DDBJ databases">
        <authorList>
            <person name="Cornet L."/>
        </authorList>
    </citation>
    <scope>NUCLEOTIDE SEQUENCE [LARGE SCALE GENOMIC DNA]</scope>
</reference>
<name>A0A2W4TN30_9CYAN</name>
<evidence type="ECO:0000313" key="3">
    <source>
        <dbReference type="EMBL" id="PZO10342.1"/>
    </source>
</evidence>
<dbReference type="EMBL" id="QBMC01000218">
    <property type="protein sequence ID" value="PZO10342.1"/>
    <property type="molecule type" value="Genomic_DNA"/>
</dbReference>
<protein>
    <submittedName>
        <fullName evidence="3">Uncharacterized protein</fullName>
    </submittedName>
</protein>
<keyword evidence="2" id="KW-0732">Signal</keyword>
<feature type="chain" id="PRO_5015884061" evidence="2">
    <location>
        <begin position="42"/>
        <end position="375"/>
    </location>
</feature>
<evidence type="ECO:0000256" key="1">
    <source>
        <dbReference type="SAM" id="MobiDB-lite"/>
    </source>
</evidence>
<sequence>MFNTKVKSEPKSEARRKRRRKRRLAAVVAIAGLTATTGAIASTQPFFSDNPFESDIPSAVNGSGGGSNIAVGEPSIGDLGGLGGLGDIIPSFPGLPEGGFPSSPGGGGLGGILQGGLGDIFGGAGGPAPSIFKDILSGNMGGILNSILGILTSQNEIFGEISSVVLSDGWEGADGDGNPNTPPDPYKIRLPQEKDEETGILTRSPIVVRRDKANQYDQELGRAMAAPMLAEAGDQWLAGNITSSSDMMQAGLASTQSAIAKSGEATEATSTQDIVRRSAEMSGIAATMQMQQMQQNAMLGESLWNVQRLESAQLQLAADAGEAADEQNRRDRANRAATISSSAAEAMIIPGLADLSTSTAADSTAPKASSMFATP</sequence>
<organism evidence="3 4">
    <name type="scientific">Leptolyngbya foveolarum</name>
    <dbReference type="NCBI Taxonomy" id="47253"/>
    <lineage>
        <taxon>Bacteria</taxon>
        <taxon>Bacillati</taxon>
        <taxon>Cyanobacteriota</taxon>
        <taxon>Cyanophyceae</taxon>
        <taxon>Leptolyngbyales</taxon>
        <taxon>Leptolyngbyaceae</taxon>
        <taxon>Leptolyngbya group</taxon>
        <taxon>Leptolyngbya</taxon>
    </lineage>
</organism>
<dbReference type="AlphaFoldDB" id="A0A2W4TN30"/>
<evidence type="ECO:0000256" key="2">
    <source>
        <dbReference type="SAM" id="SignalP"/>
    </source>
</evidence>
<feature type="signal peptide" evidence="2">
    <location>
        <begin position="1"/>
        <end position="41"/>
    </location>
</feature>
<proteinExistence type="predicted"/>
<accession>A0A2W4TN30</accession>
<reference evidence="3 4" key="2">
    <citation type="submission" date="2018-06" db="EMBL/GenBank/DDBJ databases">
        <title>Metagenomic assembly of (sub)arctic Cyanobacteria and their associated microbiome from non-axenic cultures.</title>
        <authorList>
            <person name="Baurain D."/>
        </authorList>
    </citation>
    <scope>NUCLEOTIDE SEQUENCE [LARGE SCALE GENOMIC DNA]</scope>
    <source>
        <strain evidence="3">ULC129bin1</strain>
    </source>
</reference>
<feature type="region of interest" description="Disordered" evidence="1">
    <location>
        <begin position="1"/>
        <end position="20"/>
    </location>
</feature>
<evidence type="ECO:0000313" key="4">
    <source>
        <dbReference type="Proteomes" id="UP000249354"/>
    </source>
</evidence>
<comment type="caution">
    <text evidence="3">The sequence shown here is derived from an EMBL/GenBank/DDBJ whole genome shotgun (WGS) entry which is preliminary data.</text>
</comment>
<feature type="compositionally biased region" description="Basic and acidic residues" evidence="1">
    <location>
        <begin position="1"/>
        <end position="13"/>
    </location>
</feature>
<dbReference type="Proteomes" id="UP000249354">
    <property type="component" value="Unassembled WGS sequence"/>
</dbReference>